<comment type="caution">
    <text evidence="2">The sequence shown here is derived from an EMBL/GenBank/DDBJ whole genome shotgun (WGS) entry which is preliminary data.</text>
</comment>
<feature type="region of interest" description="Disordered" evidence="1">
    <location>
        <begin position="97"/>
        <end position="118"/>
    </location>
</feature>
<name>A0ABQ9HC35_9NEOP</name>
<evidence type="ECO:0000313" key="2">
    <source>
        <dbReference type="EMBL" id="KAJ8881846.1"/>
    </source>
</evidence>
<keyword evidence="3" id="KW-1185">Reference proteome</keyword>
<dbReference type="Proteomes" id="UP001159363">
    <property type="component" value="Chromosome 5"/>
</dbReference>
<accession>A0ABQ9HC35</accession>
<proteinExistence type="predicted"/>
<protein>
    <submittedName>
        <fullName evidence="2">Uncharacterized protein</fullName>
    </submittedName>
</protein>
<dbReference type="EMBL" id="JARBHB010000006">
    <property type="protein sequence ID" value="KAJ8881846.1"/>
    <property type="molecule type" value="Genomic_DNA"/>
</dbReference>
<organism evidence="2 3">
    <name type="scientific">Dryococelus australis</name>
    <dbReference type="NCBI Taxonomy" id="614101"/>
    <lineage>
        <taxon>Eukaryota</taxon>
        <taxon>Metazoa</taxon>
        <taxon>Ecdysozoa</taxon>
        <taxon>Arthropoda</taxon>
        <taxon>Hexapoda</taxon>
        <taxon>Insecta</taxon>
        <taxon>Pterygota</taxon>
        <taxon>Neoptera</taxon>
        <taxon>Polyneoptera</taxon>
        <taxon>Phasmatodea</taxon>
        <taxon>Verophasmatodea</taxon>
        <taxon>Anareolatae</taxon>
        <taxon>Phasmatidae</taxon>
        <taxon>Eurycanthinae</taxon>
        <taxon>Dryococelus</taxon>
    </lineage>
</organism>
<evidence type="ECO:0000256" key="1">
    <source>
        <dbReference type="SAM" id="MobiDB-lite"/>
    </source>
</evidence>
<evidence type="ECO:0000313" key="3">
    <source>
        <dbReference type="Proteomes" id="UP001159363"/>
    </source>
</evidence>
<reference evidence="2 3" key="1">
    <citation type="submission" date="2023-02" db="EMBL/GenBank/DDBJ databases">
        <title>LHISI_Scaffold_Assembly.</title>
        <authorList>
            <person name="Stuart O.P."/>
            <person name="Cleave R."/>
            <person name="Magrath M.J.L."/>
            <person name="Mikheyev A.S."/>
        </authorList>
    </citation>
    <scope>NUCLEOTIDE SEQUENCE [LARGE SCALE GENOMIC DNA]</scope>
    <source>
        <strain evidence="2">Daus_M_001</strain>
        <tissue evidence="2">Leg muscle</tissue>
    </source>
</reference>
<gene>
    <name evidence="2" type="ORF">PR048_018332</name>
</gene>
<sequence length="118" mass="13687">MTYLNDVTHMSRNWTWSLLKLHISENHQRNTSSDFEPRDTAVVETGVRFQQSGMEQYMKLETNLISEEESKVVDSYPEIDSDSLKIQVPLFRKPRTFSTPEQAATELRSLTPEISAKH</sequence>